<dbReference type="GO" id="GO:0000729">
    <property type="term" value="P:DNA double-strand break processing"/>
    <property type="evidence" value="ECO:0007669"/>
    <property type="project" value="TreeGrafter"/>
</dbReference>
<evidence type="ECO:0000313" key="3">
    <source>
        <dbReference type="WBParaSite" id="SPAL_0001093000.1"/>
    </source>
</evidence>
<dbReference type="GO" id="GO:0042800">
    <property type="term" value="F:histone H3K4 methyltransferase activity"/>
    <property type="evidence" value="ECO:0007669"/>
    <property type="project" value="TreeGrafter"/>
</dbReference>
<evidence type="ECO:0000313" key="2">
    <source>
        <dbReference type="Proteomes" id="UP000046392"/>
    </source>
</evidence>
<dbReference type="GO" id="GO:0000014">
    <property type="term" value="F:single-stranded DNA endodeoxyribonuclease activity"/>
    <property type="evidence" value="ECO:0007669"/>
    <property type="project" value="TreeGrafter"/>
</dbReference>
<name>A0A0N5BYT2_STREA</name>
<dbReference type="InterPro" id="IPR001888">
    <property type="entry name" value="Transposase_1"/>
</dbReference>
<dbReference type="GO" id="GO:0003690">
    <property type="term" value="F:double-stranded DNA binding"/>
    <property type="evidence" value="ECO:0007669"/>
    <property type="project" value="TreeGrafter"/>
</dbReference>
<sequence>MDFQTIYLYEFKLGQTAAKTSRKINEAFGQASTNKRTVQRWFQKFRNGDISLQRKEGSRRVSVLENEKLKRMVERNPRIIVRELIGKLGNCDGIIHNKFINPGETMTSDRYCKEIEEMNQKLSVLKPALVNRRGPILLYDNAKPHVLRITVQKLTELGYETLSHPPYSPDLSSTDCHLFKELELHLRQKKFSKSDDLKNDVLEFLDSRDRSFYSNGINKLVSRWRQCVDCNGTNFK</sequence>
<dbReference type="Pfam" id="PF01359">
    <property type="entry name" value="Transposase_1"/>
    <property type="match status" value="1"/>
</dbReference>
<dbReference type="GO" id="GO:0035861">
    <property type="term" value="C:site of double-strand break"/>
    <property type="evidence" value="ECO:0007669"/>
    <property type="project" value="TreeGrafter"/>
</dbReference>
<dbReference type="PANTHER" id="PTHR46060:SF2">
    <property type="entry name" value="HISTONE-LYSINE N-METHYLTRANSFERASE SETMAR"/>
    <property type="match status" value="1"/>
</dbReference>
<dbReference type="PANTHER" id="PTHR46060">
    <property type="entry name" value="MARINER MOS1 TRANSPOSASE-LIKE PROTEIN"/>
    <property type="match status" value="1"/>
</dbReference>
<dbReference type="GO" id="GO:0000793">
    <property type="term" value="C:condensed chromosome"/>
    <property type="evidence" value="ECO:0007669"/>
    <property type="project" value="TreeGrafter"/>
</dbReference>
<dbReference type="GO" id="GO:0003697">
    <property type="term" value="F:single-stranded DNA binding"/>
    <property type="evidence" value="ECO:0007669"/>
    <property type="project" value="TreeGrafter"/>
</dbReference>
<dbReference type="GO" id="GO:0006303">
    <property type="term" value="P:double-strand break repair via nonhomologous end joining"/>
    <property type="evidence" value="ECO:0007669"/>
    <property type="project" value="TreeGrafter"/>
</dbReference>
<protein>
    <submittedName>
        <fullName evidence="3">HTH_48 domain-containing protein</fullName>
    </submittedName>
</protein>
<dbReference type="InterPro" id="IPR036397">
    <property type="entry name" value="RNaseH_sf"/>
</dbReference>
<dbReference type="GO" id="GO:0031297">
    <property type="term" value="P:replication fork processing"/>
    <property type="evidence" value="ECO:0007669"/>
    <property type="project" value="TreeGrafter"/>
</dbReference>
<dbReference type="STRING" id="174720.A0A0N5BYT2"/>
<accession>A0A0N5BYT2</accession>
<dbReference type="InterPro" id="IPR041426">
    <property type="entry name" value="Mos1_HTH"/>
</dbReference>
<evidence type="ECO:0000259" key="1">
    <source>
        <dbReference type="Pfam" id="PF17906"/>
    </source>
</evidence>
<proteinExistence type="predicted"/>
<dbReference type="InterPro" id="IPR052709">
    <property type="entry name" value="Transposase-MT_Hybrid"/>
</dbReference>
<feature type="domain" description="Mos1 transposase HTH" evidence="1">
    <location>
        <begin position="3"/>
        <end position="49"/>
    </location>
</feature>
<reference evidence="3" key="1">
    <citation type="submission" date="2017-02" db="UniProtKB">
        <authorList>
            <consortium name="WormBaseParasite"/>
        </authorList>
    </citation>
    <scope>IDENTIFICATION</scope>
</reference>
<dbReference type="GO" id="GO:0044547">
    <property type="term" value="F:DNA topoisomerase binding"/>
    <property type="evidence" value="ECO:0007669"/>
    <property type="project" value="TreeGrafter"/>
</dbReference>
<dbReference type="GO" id="GO:0046975">
    <property type="term" value="F:histone H3K36 methyltransferase activity"/>
    <property type="evidence" value="ECO:0007669"/>
    <property type="project" value="TreeGrafter"/>
</dbReference>
<dbReference type="GO" id="GO:0005634">
    <property type="term" value="C:nucleus"/>
    <property type="evidence" value="ECO:0007669"/>
    <property type="project" value="TreeGrafter"/>
</dbReference>
<organism evidence="2 3">
    <name type="scientific">Strongyloides papillosus</name>
    <name type="common">Intestinal threadworm</name>
    <dbReference type="NCBI Taxonomy" id="174720"/>
    <lineage>
        <taxon>Eukaryota</taxon>
        <taxon>Metazoa</taxon>
        <taxon>Ecdysozoa</taxon>
        <taxon>Nematoda</taxon>
        <taxon>Chromadorea</taxon>
        <taxon>Rhabditida</taxon>
        <taxon>Tylenchina</taxon>
        <taxon>Panagrolaimomorpha</taxon>
        <taxon>Strongyloidoidea</taxon>
        <taxon>Strongyloididae</taxon>
        <taxon>Strongyloides</taxon>
    </lineage>
</organism>
<dbReference type="GO" id="GO:0015074">
    <property type="term" value="P:DNA integration"/>
    <property type="evidence" value="ECO:0007669"/>
    <property type="project" value="TreeGrafter"/>
</dbReference>
<dbReference type="GO" id="GO:0044774">
    <property type="term" value="P:mitotic DNA integrity checkpoint signaling"/>
    <property type="evidence" value="ECO:0007669"/>
    <property type="project" value="TreeGrafter"/>
</dbReference>
<keyword evidence="2" id="KW-1185">Reference proteome</keyword>
<dbReference type="AlphaFoldDB" id="A0A0N5BYT2"/>
<dbReference type="Pfam" id="PF17906">
    <property type="entry name" value="HTH_48"/>
    <property type="match status" value="1"/>
</dbReference>
<dbReference type="Gene3D" id="3.30.420.10">
    <property type="entry name" value="Ribonuclease H-like superfamily/Ribonuclease H"/>
    <property type="match status" value="1"/>
</dbReference>
<dbReference type="WBParaSite" id="SPAL_0001093000.1">
    <property type="protein sequence ID" value="SPAL_0001093000.1"/>
    <property type="gene ID" value="SPAL_0001093000"/>
</dbReference>
<dbReference type="Proteomes" id="UP000046392">
    <property type="component" value="Unplaced"/>
</dbReference>